<feature type="domain" description="Type II/III secretion system secretin-like" evidence="9">
    <location>
        <begin position="348"/>
        <end position="502"/>
    </location>
</feature>
<evidence type="ECO:0000256" key="1">
    <source>
        <dbReference type="ARBA" id="ARBA00004442"/>
    </source>
</evidence>
<protein>
    <submittedName>
        <fullName evidence="11">Type IV pilus secretin PilQ</fullName>
    </submittedName>
</protein>
<evidence type="ECO:0000256" key="7">
    <source>
        <dbReference type="RuleBase" id="RU004004"/>
    </source>
</evidence>
<dbReference type="GO" id="GO:0009279">
    <property type="term" value="C:cell outer membrane"/>
    <property type="evidence" value="ECO:0007669"/>
    <property type="project" value="UniProtKB-SubCell"/>
</dbReference>
<dbReference type="InterPro" id="IPR004845">
    <property type="entry name" value="T2SS_GspD_CS"/>
</dbReference>
<evidence type="ECO:0000313" key="12">
    <source>
        <dbReference type="Proteomes" id="UP000654401"/>
    </source>
</evidence>
<evidence type="ECO:0000256" key="5">
    <source>
        <dbReference type="ARBA" id="ARBA00023136"/>
    </source>
</evidence>
<evidence type="ECO:0000259" key="10">
    <source>
        <dbReference type="Pfam" id="PF03958"/>
    </source>
</evidence>
<keyword evidence="6" id="KW-0998">Cell outer membrane</keyword>
<comment type="similarity">
    <text evidence="2">Belongs to the bacterial secretin family. PilQ subfamily.</text>
</comment>
<dbReference type="AlphaFoldDB" id="A0A8J6P7D5"/>
<keyword evidence="3 7" id="KW-0813">Transport</keyword>
<dbReference type="InterPro" id="IPR051808">
    <property type="entry name" value="Type_IV_pilus_biogenesis"/>
</dbReference>
<dbReference type="InterPro" id="IPR001775">
    <property type="entry name" value="GspD/PilQ"/>
</dbReference>
<dbReference type="Pfam" id="PF00263">
    <property type="entry name" value="Secretin"/>
    <property type="match status" value="1"/>
</dbReference>
<evidence type="ECO:0000256" key="8">
    <source>
        <dbReference type="SAM" id="SignalP"/>
    </source>
</evidence>
<feature type="chain" id="PRO_5035319732" evidence="8">
    <location>
        <begin position="28"/>
        <end position="514"/>
    </location>
</feature>
<sequence length="514" mass="56015">MQTILFLPSRVIFILLSVALSTVDASAEANRVALHHILLAPQSTAEEVAADPTKNHVATILFQFDQVAPTPRIFSIHNPELLVIDFTSIRSDSVSLPELLPKPLQQIQLASSEDKTRIVISTLAPLFYRLQYEAHSLRLSLYEQKSVTTSTESAGPAEPVIVEELPITVTPDHTPPEPHVPEVVTEIIQLHYSRASDLKKTLESGQQNPLLSKEGILGVDERTNSLLIRDTIENLRQIRKLIKELDTPSKQVLIESRIVIATDDFSHELGARLGLTHLESAQNQWGFSLSGSSEAADSALSGTTPGVTGDANRLSVNMPVANPTGRVGLTLAKLATGSLIDLELSAAQIDGKTEIIASPRIITSDGYEATIQQGVQIPYRSDTLSGGTDINFKDAVMELRVTPQITPDHRIILTLLVKKDAVGAILCSGCEPSVDTREVKTRVMMENGETLVIGGIYEERNSQTENRVPLLADIPLIGPLFRSKSKTDGKDELLIFITPSILSDQNSGLQNLEH</sequence>
<dbReference type="EMBL" id="JACNFK010000023">
    <property type="protein sequence ID" value="MBC8519463.1"/>
    <property type="molecule type" value="Genomic_DNA"/>
</dbReference>
<dbReference type="GO" id="GO:0009306">
    <property type="term" value="P:protein secretion"/>
    <property type="evidence" value="ECO:0007669"/>
    <property type="project" value="InterPro"/>
</dbReference>
<keyword evidence="4 8" id="KW-0732">Signal</keyword>
<dbReference type="PRINTS" id="PR00811">
    <property type="entry name" value="BCTERIALGSPD"/>
</dbReference>
<gene>
    <name evidence="11" type="primary">pilQ</name>
    <name evidence="11" type="ORF">H8D24_03525</name>
</gene>
<dbReference type="PROSITE" id="PS00875">
    <property type="entry name" value="T2SP_D"/>
    <property type="match status" value="1"/>
</dbReference>
<dbReference type="Gene3D" id="3.30.1370.120">
    <property type="match status" value="1"/>
</dbReference>
<dbReference type="NCBIfam" id="TIGR02515">
    <property type="entry name" value="IV_pilus_PilQ"/>
    <property type="match status" value="1"/>
</dbReference>
<evidence type="ECO:0000256" key="6">
    <source>
        <dbReference type="ARBA" id="ARBA00023237"/>
    </source>
</evidence>
<dbReference type="PANTHER" id="PTHR30604">
    <property type="entry name" value="PROTEIN TRANSPORT PROTEIN HOFQ"/>
    <property type="match status" value="1"/>
</dbReference>
<evidence type="ECO:0000256" key="4">
    <source>
        <dbReference type="ARBA" id="ARBA00022729"/>
    </source>
</evidence>
<reference evidence="11 12" key="1">
    <citation type="submission" date="2020-08" db="EMBL/GenBank/DDBJ databases">
        <title>Bridging the membrane lipid divide: bacteria of the FCB group superphylum have the potential to synthesize archaeal ether lipids.</title>
        <authorList>
            <person name="Villanueva L."/>
            <person name="Von Meijenfeldt F.A.B."/>
            <person name="Westbye A.B."/>
            <person name="Yadav S."/>
            <person name="Hopmans E.C."/>
            <person name="Dutilh B.E."/>
            <person name="Sinninghe Damste J.S."/>
        </authorList>
    </citation>
    <scope>NUCLEOTIDE SEQUENCE [LARGE SCALE GENOMIC DNA]</scope>
    <source>
        <strain evidence="11">NIOZ-UU100</strain>
    </source>
</reference>
<dbReference type="InterPro" id="IPR005644">
    <property type="entry name" value="NolW-like"/>
</dbReference>
<name>A0A8J6P7D5_9GAMM</name>
<dbReference type="Pfam" id="PF03958">
    <property type="entry name" value="Secretin_N"/>
    <property type="match status" value="1"/>
</dbReference>
<proteinExistence type="inferred from homology"/>
<evidence type="ECO:0000313" key="11">
    <source>
        <dbReference type="EMBL" id="MBC8519463.1"/>
    </source>
</evidence>
<comment type="caution">
    <text evidence="11">The sequence shown here is derived from an EMBL/GenBank/DDBJ whole genome shotgun (WGS) entry which is preliminary data.</text>
</comment>
<keyword evidence="5" id="KW-0472">Membrane</keyword>
<dbReference type="InterPro" id="IPR004846">
    <property type="entry name" value="T2SS/T3SS_dom"/>
</dbReference>
<dbReference type="InterPro" id="IPR038591">
    <property type="entry name" value="NolW-like_sf"/>
</dbReference>
<evidence type="ECO:0000259" key="9">
    <source>
        <dbReference type="Pfam" id="PF00263"/>
    </source>
</evidence>
<feature type="domain" description="NolW-like" evidence="10">
    <location>
        <begin position="185"/>
        <end position="251"/>
    </location>
</feature>
<dbReference type="PANTHER" id="PTHR30604:SF1">
    <property type="entry name" value="DNA UTILIZATION PROTEIN HOFQ"/>
    <property type="match status" value="1"/>
</dbReference>
<dbReference type="Proteomes" id="UP000654401">
    <property type="component" value="Unassembled WGS sequence"/>
</dbReference>
<dbReference type="InterPro" id="IPR013355">
    <property type="entry name" value="Pilus_4_PilQ"/>
</dbReference>
<evidence type="ECO:0000256" key="2">
    <source>
        <dbReference type="ARBA" id="ARBA00006304"/>
    </source>
</evidence>
<comment type="subcellular location">
    <subcellularLocation>
        <location evidence="1 7">Cell outer membrane</location>
    </subcellularLocation>
</comment>
<accession>A0A8J6P7D5</accession>
<organism evidence="11 12">
    <name type="scientific">Candidatus Thiopontia autotrophica</name>
    <dbReference type="NCBI Taxonomy" id="2841688"/>
    <lineage>
        <taxon>Bacteria</taxon>
        <taxon>Pseudomonadati</taxon>
        <taxon>Pseudomonadota</taxon>
        <taxon>Gammaproteobacteria</taxon>
        <taxon>Candidatus Thiopontia</taxon>
    </lineage>
</organism>
<evidence type="ECO:0000256" key="3">
    <source>
        <dbReference type="ARBA" id="ARBA00022448"/>
    </source>
</evidence>
<feature type="signal peptide" evidence="8">
    <location>
        <begin position="1"/>
        <end position="27"/>
    </location>
</feature>